<dbReference type="AlphaFoldDB" id="U1N5H5"/>
<dbReference type="HOGENOM" id="CLU_2994168_0_0_11"/>
<keyword evidence="2" id="KW-1185">Reference proteome</keyword>
<dbReference type="Proteomes" id="UP000004816">
    <property type="component" value="Unassembled WGS sequence"/>
</dbReference>
<dbReference type="STRING" id="679197.HMPREF9336_04090"/>
<evidence type="ECO:0000313" key="2">
    <source>
        <dbReference type="Proteomes" id="UP000004816"/>
    </source>
</evidence>
<comment type="caution">
    <text evidence="1">The sequence shown here is derived from an EMBL/GenBank/DDBJ whole genome shotgun (WGS) entry which is preliminary data.</text>
</comment>
<dbReference type="EMBL" id="ACZI02000001">
    <property type="protein sequence ID" value="ERG69394.1"/>
    <property type="molecule type" value="Genomic_DNA"/>
</dbReference>
<dbReference type="RefSeq" id="WP_021029985.1">
    <property type="nucleotide sequence ID" value="NZ_KI391953.1"/>
</dbReference>
<proteinExistence type="predicted"/>
<name>U1N5H5_SEGRC</name>
<gene>
    <name evidence="1" type="ORF">HMPREF9336_04090</name>
</gene>
<reference evidence="1 2" key="1">
    <citation type="journal article" date="2011" name="Stand. Genomic Sci.">
        <title>High quality draft genome sequence of Segniliparus rugosus CDC 945(T)= (ATCC BAA-974(T)).</title>
        <authorList>
            <person name="Earl A.M."/>
            <person name="Desjardins C.A."/>
            <person name="Fitzgerald M.G."/>
            <person name="Arachchi H.M."/>
            <person name="Zeng Q."/>
            <person name="Mehta T."/>
            <person name="Griggs A."/>
            <person name="Birren B.W."/>
            <person name="Toney N.C."/>
            <person name="Carr J."/>
            <person name="Posey J."/>
            <person name="Butler W.R."/>
        </authorList>
    </citation>
    <scope>NUCLEOTIDE SEQUENCE [LARGE SCALE GENOMIC DNA]</scope>
    <source>
        <strain evidence="2">ATCC BAA-974 / DSM 45345 / CCUG 50838 / CIP 108380 / JCM 13579 / CDC 945</strain>
    </source>
</reference>
<sequence>MGFLVEECLRSEQLKVSFFARDAKAVERDYPPPSRSWGDFQRRDYAAAVVAATAAQR</sequence>
<protein>
    <submittedName>
        <fullName evidence="1">Uncharacterized protein</fullName>
    </submittedName>
</protein>
<accession>U1N5H5</accession>
<organism evidence="1 2">
    <name type="scientific">Segniliparus rugosus (strain ATCC BAA-974 / DSM 45345 / CCUG 50838 / CIP 108380 / JCM 13579 / CDC 945)</name>
    <dbReference type="NCBI Taxonomy" id="679197"/>
    <lineage>
        <taxon>Bacteria</taxon>
        <taxon>Bacillati</taxon>
        <taxon>Actinomycetota</taxon>
        <taxon>Actinomycetes</taxon>
        <taxon>Mycobacteriales</taxon>
        <taxon>Segniliparaceae</taxon>
        <taxon>Segniliparus</taxon>
    </lineage>
</organism>
<evidence type="ECO:0000313" key="1">
    <source>
        <dbReference type="EMBL" id="ERG69394.1"/>
    </source>
</evidence>